<keyword evidence="6" id="KW-0813">Transport</keyword>
<feature type="transmembrane region" description="Helical" evidence="6">
    <location>
        <begin position="539"/>
        <end position="560"/>
    </location>
</feature>
<organism evidence="8 9">
    <name type="scientific">Cuneatibacter caecimuris</name>
    <dbReference type="NCBI Taxonomy" id="1796618"/>
    <lineage>
        <taxon>Bacteria</taxon>
        <taxon>Bacillati</taxon>
        <taxon>Bacillota</taxon>
        <taxon>Clostridia</taxon>
        <taxon>Lachnospirales</taxon>
        <taxon>Lachnospiraceae</taxon>
        <taxon>Cuneatibacter</taxon>
    </lineage>
</organism>
<dbReference type="EMBL" id="SGXF01000001">
    <property type="protein sequence ID" value="RZT03125.1"/>
    <property type="molecule type" value="Genomic_DNA"/>
</dbReference>
<dbReference type="PIRSF" id="PIRSF018968">
    <property type="entry name" value="ABC_permease_BceB"/>
    <property type="match status" value="1"/>
</dbReference>
<sequence length="663" mass="74946">MSRGFYWKMAASNLRKNSRVYLPYLLTCVLTAAMYYIICSLAGNSGLAELQRGRDVAMTTLNMGIWITGIFAVIFLFYTSSFLMKRRKKEFGLFNILGMEKKHLAKVIFCETFYVAVITLAVGLAVGVLLDKLIFLALLKLLKTEVSLGFQVNIKAIGQTGLLLCLVFLAVYLNSLFQVHLSKPIELLRGGNTGEKEPKGKWILALLGAICLGSGYYLAVITKNPVAALSVFFVAVILVIIGTYLLFMAGSIVFLKVLRKNKNYYYKTKHFISVSSMIFRMKQNAVGLANICILSTMVLVMLTTTVSLYLGIDKTVSGGYPRDIIVSSSNISEEGRDAVLQYTDQMIAQTGLSKENVLDYVYTSFEVIRKEGGFYLDQHYDMSQVNLDHVSELLVISLEDWNRVTGQNQTLEENQVLLYPGSEKWTGSNVKIQDMDFQVKEVLDEFPDNGNMVKNILNTFCLVVRDQDLLLKFQELQQTYYDYYTRPRHYYGFNIDADEETEIALRDLIAENPGKPEGLYSVESRAGGIESGYTLHGGLLFIGIFLGSLFLMATILIIYYKQISEGYEDQRRFEILQKVGMTQKEIRKCIHSQILTVFYLPLVTAALHMMFAFPVISRIMRTAGFTDTKLYLVCTLACLLVFAVLYAMVYSLTARAYYKIVRD</sequence>
<evidence type="ECO:0000256" key="4">
    <source>
        <dbReference type="ARBA" id="ARBA00022989"/>
    </source>
</evidence>
<dbReference type="GO" id="GO:0005886">
    <property type="term" value="C:plasma membrane"/>
    <property type="evidence" value="ECO:0007669"/>
    <property type="project" value="UniProtKB-SubCell"/>
</dbReference>
<dbReference type="RefSeq" id="WP_130434054.1">
    <property type="nucleotide sequence ID" value="NZ_SGXF01000001.1"/>
</dbReference>
<dbReference type="OrthoDB" id="9781780at2"/>
<proteinExistence type="inferred from homology"/>
<feature type="transmembrane region" description="Helical" evidence="6">
    <location>
        <begin position="156"/>
        <end position="181"/>
    </location>
</feature>
<keyword evidence="3 6" id="KW-0812">Transmembrane</keyword>
<dbReference type="InterPro" id="IPR027022">
    <property type="entry name" value="ABC_permease_BceB-typ"/>
</dbReference>
<dbReference type="PANTHER" id="PTHR46795">
    <property type="entry name" value="ABC TRANSPORTER PERMEASE-RELATED-RELATED"/>
    <property type="match status" value="1"/>
</dbReference>
<dbReference type="InterPro" id="IPR052536">
    <property type="entry name" value="ABC-4_Integral_Memb_Prot"/>
</dbReference>
<dbReference type="PANTHER" id="PTHR46795:SF3">
    <property type="entry name" value="ABC TRANSPORTER PERMEASE"/>
    <property type="match status" value="1"/>
</dbReference>
<evidence type="ECO:0000256" key="6">
    <source>
        <dbReference type="PIRNR" id="PIRNR018968"/>
    </source>
</evidence>
<gene>
    <name evidence="8" type="ORF">EV209_1260</name>
</gene>
<evidence type="ECO:0000256" key="3">
    <source>
        <dbReference type="ARBA" id="ARBA00022692"/>
    </source>
</evidence>
<feature type="transmembrane region" description="Helical" evidence="6">
    <location>
        <begin position="227"/>
        <end position="255"/>
    </location>
</feature>
<feature type="transmembrane region" description="Helical" evidence="6">
    <location>
        <begin position="594"/>
        <end position="616"/>
    </location>
</feature>
<name>A0A4Q7PRD2_9FIRM</name>
<comment type="caution">
    <text evidence="8">The sequence shown here is derived from an EMBL/GenBank/DDBJ whole genome shotgun (WGS) entry which is preliminary data.</text>
</comment>
<feature type="domain" description="ABC3 transporter permease C-terminal" evidence="7">
    <location>
        <begin position="65"/>
        <end position="173"/>
    </location>
</feature>
<feature type="transmembrane region" description="Helical" evidence="6">
    <location>
        <begin position="104"/>
        <end position="130"/>
    </location>
</feature>
<feature type="transmembrane region" description="Helical" evidence="6">
    <location>
        <begin position="628"/>
        <end position="652"/>
    </location>
</feature>
<feature type="transmembrane region" description="Helical" evidence="6">
    <location>
        <begin position="202"/>
        <end position="221"/>
    </location>
</feature>
<keyword evidence="4 6" id="KW-1133">Transmembrane helix</keyword>
<dbReference type="InterPro" id="IPR003838">
    <property type="entry name" value="ABC3_permease_C"/>
</dbReference>
<keyword evidence="5 6" id="KW-0472">Membrane</keyword>
<evidence type="ECO:0000313" key="9">
    <source>
        <dbReference type="Proteomes" id="UP000292927"/>
    </source>
</evidence>
<comment type="similarity">
    <text evidence="6">Belongs to the ABC-4 integral membrane protein family.</text>
</comment>
<evidence type="ECO:0000313" key="8">
    <source>
        <dbReference type="EMBL" id="RZT03125.1"/>
    </source>
</evidence>
<reference evidence="8 9" key="1">
    <citation type="submission" date="2019-02" db="EMBL/GenBank/DDBJ databases">
        <title>Genomic Encyclopedia of Type Strains, Phase IV (KMG-IV): sequencing the most valuable type-strain genomes for metagenomic binning, comparative biology and taxonomic classification.</title>
        <authorList>
            <person name="Goeker M."/>
        </authorList>
    </citation>
    <scope>NUCLEOTIDE SEQUENCE [LARGE SCALE GENOMIC DNA]</scope>
    <source>
        <strain evidence="8 9">DSM 29486</strain>
    </source>
</reference>
<feature type="transmembrane region" description="Helical" evidence="6">
    <location>
        <begin position="21"/>
        <end position="43"/>
    </location>
</feature>
<feature type="transmembrane region" description="Helical" evidence="6">
    <location>
        <begin position="285"/>
        <end position="312"/>
    </location>
</feature>
<evidence type="ECO:0000259" key="7">
    <source>
        <dbReference type="Pfam" id="PF02687"/>
    </source>
</evidence>
<dbReference type="Proteomes" id="UP000292927">
    <property type="component" value="Unassembled WGS sequence"/>
</dbReference>
<evidence type="ECO:0000256" key="2">
    <source>
        <dbReference type="ARBA" id="ARBA00022475"/>
    </source>
</evidence>
<evidence type="ECO:0000256" key="5">
    <source>
        <dbReference type="ARBA" id="ARBA00023136"/>
    </source>
</evidence>
<dbReference type="AlphaFoldDB" id="A0A4Q7PRD2"/>
<keyword evidence="2 6" id="KW-1003">Cell membrane</keyword>
<comment type="subcellular location">
    <subcellularLocation>
        <location evidence="1 6">Cell membrane</location>
        <topology evidence="1 6">Multi-pass membrane protein</topology>
    </subcellularLocation>
</comment>
<keyword evidence="9" id="KW-1185">Reference proteome</keyword>
<dbReference type="GO" id="GO:0055085">
    <property type="term" value="P:transmembrane transport"/>
    <property type="evidence" value="ECO:0007669"/>
    <property type="project" value="UniProtKB-UniRule"/>
</dbReference>
<feature type="transmembrane region" description="Helical" evidence="6">
    <location>
        <begin position="63"/>
        <end position="83"/>
    </location>
</feature>
<dbReference type="Pfam" id="PF02687">
    <property type="entry name" value="FtsX"/>
    <property type="match status" value="2"/>
</dbReference>
<accession>A0A4Q7PRD2</accession>
<feature type="domain" description="ABC3 transporter permease C-terminal" evidence="7">
    <location>
        <begin position="545"/>
        <end position="651"/>
    </location>
</feature>
<evidence type="ECO:0000256" key="1">
    <source>
        <dbReference type="ARBA" id="ARBA00004651"/>
    </source>
</evidence>
<protein>
    <submittedName>
        <fullName evidence="8">Putative ABC transport system permease protein</fullName>
    </submittedName>
</protein>